<comment type="caution">
    <text evidence="1">The sequence shown here is derived from an EMBL/GenBank/DDBJ whole genome shotgun (WGS) entry which is preliminary data.</text>
</comment>
<organism evidence="1 2">
    <name type="scientific">Solanum commersonii</name>
    <name type="common">Commerson's wild potato</name>
    <name type="synonym">Commerson's nightshade</name>
    <dbReference type="NCBI Taxonomy" id="4109"/>
    <lineage>
        <taxon>Eukaryota</taxon>
        <taxon>Viridiplantae</taxon>
        <taxon>Streptophyta</taxon>
        <taxon>Embryophyta</taxon>
        <taxon>Tracheophyta</taxon>
        <taxon>Spermatophyta</taxon>
        <taxon>Magnoliopsida</taxon>
        <taxon>eudicotyledons</taxon>
        <taxon>Gunneridae</taxon>
        <taxon>Pentapetalae</taxon>
        <taxon>asterids</taxon>
        <taxon>lamiids</taxon>
        <taxon>Solanales</taxon>
        <taxon>Solanaceae</taxon>
        <taxon>Solanoideae</taxon>
        <taxon>Solaneae</taxon>
        <taxon>Solanum</taxon>
    </lineage>
</organism>
<dbReference type="AlphaFoldDB" id="A0A9J6B517"/>
<gene>
    <name evidence="1" type="ORF">H5410_003555</name>
</gene>
<dbReference type="PROSITE" id="PS51257">
    <property type="entry name" value="PROKAR_LIPOPROTEIN"/>
    <property type="match status" value="1"/>
</dbReference>
<reference evidence="1 2" key="1">
    <citation type="submission" date="2020-09" db="EMBL/GenBank/DDBJ databases">
        <title>De no assembly of potato wild relative species, Solanum commersonii.</title>
        <authorList>
            <person name="Cho K."/>
        </authorList>
    </citation>
    <scope>NUCLEOTIDE SEQUENCE [LARGE SCALE GENOMIC DNA]</scope>
    <source>
        <strain evidence="1">LZ3.2</strain>
        <tissue evidence="1">Leaf</tissue>
    </source>
</reference>
<keyword evidence="2" id="KW-1185">Reference proteome</keyword>
<dbReference type="Proteomes" id="UP000824120">
    <property type="component" value="Chromosome 1"/>
</dbReference>
<sequence>MKRRLLLSSPFLSFSCRTSHTGTKGGLCPFGKSPKVLGDAHASTSSFLSAFLFLFGVSSSATQDLITSAHNKTQFVYARINCVLKDSSCDTPLPKILMLAILATCEISSSTKKYLNALT</sequence>
<proteinExistence type="predicted"/>
<name>A0A9J6B517_SOLCO</name>
<protein>
    <submittedName>
        <fullName evidence="1">Uncharacterized protein</fullName>
    </submittedName>
</protein>
<accession>A0A9J6B517</accession>
<evidence type="ECO:0000313" key="1">
    <source>
        <dbReference type="EMBL" id="KAG5631838.1"/>
    </source>
</evidence>
<dbReference type="EMBL" id="JACXVP010000001">
    <property type="protein sequence ID" value="KAG5631838.1"/>
    <property type="molecule type" value="Genomic_DNA"/>
</dbReference>
<evidence type="ECO:0000313" key="2">
    <source>
        <dbReference type="Proteomes" id="UP000824120"/>
    </source>
</evidence>